<dbReference type="EMBL" id="JBBPCO010000019">
    <property type="protein sequence ID" value="MEK8090907.1"/>
    <property type="molecule type" value="Genomic_DNA"/>
</dbReference>
<dbReference type="Proteomes" id="UP001446205">
    <property type="component" value="Unassembled WGS sequence"/>
</dbReference>
<keyword evidence="10" id="KW-1185">Reference proteome</keyword>
<comment type="function">
    <text evidence="7">Involved in DNA repair and RecF pathway recombination.</text>
</comment>
<dbReference type="Gene3D" id="2.40.50.140">
    <property type="entry name" value="Nucleic acid-binding proteins"/>
    <property type="match status" value="1"/>
</dbReference>
<evidence type="ECO:0000256" key="2">
    <source>
        <dbReference type="ARBA" id="ARBA00021310"/>
    </source>
</evidence>
<gene>
    <name evidence="7 9" type="primary">recO</name>
    <name evidence="9" type="ORF">WOB96_14205</name>
</gene>
<dbReference type="InterPro" id="IPR003717">
    <property type="entry name" value="RecO"/>
</dbReference>
<dbReference type="SUPFAM" id="SSF50249">
    <property type="entry name" value="Nucleic acid-binding proteins"/>
    <property type="match status" value="1"/>
</dbReference>
<evidence type="ECO:0000256" key="5">
    <source>
        <dbReference type="ARBA" id="ARBA00023204"/>
    </source>
</evidence>
<dbReference type="SUPFAM" id="SSF57863">
    <property type="entry name" value="ArfGap/RecO-like zinc finger"/>
    <property type="match status" value="1"/>
</dbReference>
<evidence type="ECO:0000256" key="6">
    <source>
        <dbReference type="ARBA" id="ARBA00033409"/>
    </source>
</evidence>
<name>A0ABU9DBL3_9PROT</name>
<proteinExistence type="inferred from homology"/>
<dbReference type="Gene3D" id="1.20.1440.120">
    <property type="entry name" value="Recombination protein O, C-terminal domain"/>
    <property type="match status" value="1"/>
</dbReference>
<dbReference type="InterPro" id="IPR042242">
    <property type="entry name" value="RecO_C"/>
</dbReference>
<comment type="similarity">
    <text evidence="1 7">Belongs to the RecO family.</text>
</comment>
<accession>A0ABU9DBL3</accession>
<dbReference type="HAMAP" id="MF_00201">
    <property type="entry name" value="RecO"/>
    <property type="match status" value="1"/>
</dbReference>
<dbReference type="InterPro" id="IPR037278">
    <property type="entry name" value="ARFGAP/RecO"/>
</dbReference>
<evidence type="ECO:0000313" key="9">
    <source>
        <dbReference type="EMBL" id="MEK8090907.1"/>
    </source>
</evidence>
<evidence type="ECO:0000256" key="1">
    <source>
        <dbReference type="ARBA" id="ARBA00007452"/>
    </source>
</evidence>
<dbReference type="InterPro" id="IPR022572">
    <property type="entry name" value="DNA_rep/recomb_RecO_N"/>
</dbReference>
<feature type="domain" description="DNA replication/recombination mediator RecO N-terminal" evidence="8">
    <location>
        <begin position="7"/>
        <end position="74"/>
    </location>
</feature>
<dbReference type="InterPro" id="IPR012340">
    <property type="entry name" value="NA-bd_OB-fold"/>
</dbReference>
<keyword evidence="3 7" id="KW-0227">DNA damage</keyword>
<dbReference type="Pfam" id="PF11967">
    <property type="entry name" value="RecO_N"/>
    <property type="match status" value="1"/>
</dbReference>
<sequence>MSTPAAVEAYVLHRYPYQESSLVVELFTLAEGRVGAVARGARRPKSQFARLQPWQPYLVSWRGRGDLATLTGAEDSGPLAQFKGIAVACGFYLNELLIRLLQRWDPHPGLYAAYQGALAALAAGEAPDWVLRRFEFRLLQEIGFGFDLSGCIQCGRPLLADASPWLYLPEQGLICAEHGGEGQPTCRGSALRALEGGAEMPPASDKRVIRQWLQGALATQLGGKPLQSQALLQVYRRPGRLSGGGQENVLGEDSDD</sequence>
<dbReference type="PANTHER" id="PTHR33991">
    <property type="entry name" value="DNA REPAIR PROTEIN RECO"/>
    <property type="match status" value="1"/>
</dbReference>
<evidence type="ECO:0000256" key="3">
    <source>
        <dbReference type="ARBA" id="ARBA00022763"/>
    </source>
</evidence>
<keyword evidence="5 7" id="KW-0234">DNA repair</keyword>
<dbReference type="RefSeq" id="WP_341371963.1">
    <property type="nucleotide sequence ID" value="NZ_JBBPCO010000019.1"/>
</dbReference>
<comment type="caution">
    <text evidence="9">The sequence shown here is derived from an EMBL/GenBank/DDBJ whole genome shotgun (WGS) entry which is preliminary data.</text>
</comment>
<keyword evidence="4 7" id="KW-0233">DNA recombination</keyword>
<evidence type="ECO:0000313" key="10">
    <source>
        <dbReference type="Proteomes" id="UP001446205"/>
    </source>
</evidence>
<protein>
    <recommendedName>
        <fullName evidence="2 7">DNA repair protein RecO</fullName>
    </recommendedName>
    <alternativeName>
        <fullName evidence="6 7">Recombination protein O</fullName>
    </alternativeName>
</protein>
<evidence type="ECO:0000256" key="4">
    <source>
        <dbReference type="ARBA" id="ARBA00023172"/>
    </source>
</evidence>
<dbReference type="PANTHER" id="PTHR33991:SF1">
    <property type="entry name" value="DNA REPAIR PROTEIN RECO"/>
    <property type="match status" value="1"/>
</dbReference>
<organism evidence="9 10">
    <name type="scientific">Thermithiobacillus plumbiphilus</name>
    <dbReference type="NCBI Taxonomy" id="1729899"/>
    <lineage>
        <taxon>Bacteria</taxon>
        <taxon>Pseudomonadati</taxon>
        <taxon>Pseudomonadota</taxon>
        <taxon>Acidithiobacillia</taxon>
        <taxon>Acidithiobacillales</taxon>
        <taxon>Thermithiobacillaceae</taxon>
        <taxon>Thermithiobacillus</taxon>
    </lineage>
</organism>
<evidence type="ECO:0000259" key="8">
    <source>
        <dbReference type="Pfam" id="PF11967"/>
    </source>
</evidence>
<reference evidence="9 10" key="1">
    <citation type="submission" date="2024-04" db="EMBL/GenBank/DDBJ databases">
        <authorList>
            <person name="Abashina T."/>
            <person name="Shaikin A."/>
        </authorList>
    </citation>
    <scope>NUCLEOTIDE SEQUENCE [LARGE SCALE GENOMIC DNA]</scope>
    <source>
        <strain evidence="9 10">AAFK</strain>
    </source>
</reference>
<evidence type="ECO:0000256" key="7">
    <source>
        <dbReference type="HAMAP-Rule" id="MF_00201"/>
    </source>
</evidence>
<dbReference type="Pfam" id="PF02565">
    <property type="entry name" value="RecO_C"/>
    <property type="match status" value="1"/>
</dbReference>